<dbReference type="AlphaFoldDB" id="A0A2Z6EVN6"/>
<evidence type="ECO:0000313" key="2">
    <source>
        <dbReference type="EMBL" id="BBE09456.1"/>
    </source>
</evidence>
<dbReference type="InterPro" id="IPR054438">
    <property type="entry name" value="Struct_cement_gp24/gp6"/>
</dbReference>
<protein>
    <submittedName>
        <fullName evidence="2">Uncharacterized protein</fullName>
    </submittedName>
</protein>
<feature type="region of interest" description="Disordered" evidence="1">
    <location>
        <begin position="156"/>
        <end position="176"/>
    </location>
</feature>
<accession>A0A2Z6EVN6</accession>
<gene>
    <name evidence="2" type="ORF">MCB1EB_1295</name>
</gene>
<feature type="region of interest" description="Disordered" evidence="1">
    <location>
        <begin position="1"/>
        <end position="28"/>
    </location>
</feature>
<dbReference type="Pfam" id="PF22758">
    <property type="entry name" value="Phage_cement"/>
    <property type="match status" value="1"/>
</dbReference>
<keyword evidence="3" id="KW-1185">Reference proteome</keyword>
<name>A0A2Z6EVN6_9BURK</name>
<organism evidence="2 3">
    <name type="scientific">Mycoavidus cysteinexigens</name>
    <dbReference type="NCBI Taxonomy" id="1553431"/>
    <lineage>
        <taxon>Bacteria</taxon>
        <taxon>Pseudomonadati</taxon>
        <taxon>Pseudomonadota</taxon>
        <taxon>Betaproteobacteria</taxon>
        <taxon>Burkholderiales</taxon>
        <taxon>Burkholderiaceae</taxon>
        <taxon>Mycoavidus</taxon>
    </lineage>
</organism>
<dbReference type="EMBL" id="AP018150">
    <property type="protein sequence ID" value="BBE09456.1"/>
    <property type="molecule type" value="Genomic_DNA"/>
</dbReference>
<evidence type="ECO:0000313" key="3">
    <source>
        <dbReference type="Proteomes" id="UP000282597"/>
    </source>
</evidence>
<reference evidence="2 3" key="1">
    <citation type="journal article" date="2018" name="Microbes Environ.">
        <title>Comparative Genomic Insights into Endofungal Lifestyles of Two Bacterial Endosymbionts, Mycoavidus cysteinexigens and Burkholderia rhizoxinica.</title>
        <authorList>
            <person name="Sharmin D."/>
            <person name="Guo Y."/>
            <person name="Nishizawa T."/>
            <person name="Ohshima S."/>
            <person name="Sato Y."/>
            <person name="Takashima Y."/>
            <person name="Narisawa K."/>
            <person name="Ohta H."/>
        </authorList>
    </citation>
    <scope>NUCLEOTIDE SEQUENCE [LARGE SCALE GENOMIC DNA]</scope>
    <source>
        <strain evidence="2 3">B1-EB</strain>
    </source>
</reference>
<proteinExistence type="predicted"/>
<dbReference type="RefSeq" id="WP_126353927.1">
    <property type="nucleotide sequence ID" value="NZ_AP018150.1"/>
</dbReference>
<sequence length="176" mass="18013">MSIQLSEYGDTQLDRGIPGLEADNGPNSIVNRRNASTTEIDFGLAVAAGADADTAVLPSTGCRIIGLSVRHATMQANQTGNVSYAPKATVPVMEIGRLWAIAQTAVSPGDPVTTDANGALSTGTAIAVPGAVWETQAAAGAIARVRINLFFTPNTIPPTSSTSKKKESDDSASSVS</sequence>
<evidence type="ECO:0000256" key="1">
    <source>
        <dbReference type="SAM" id="MobiDB-lite"/>
    </source>
</evidence>
<dbReference type="Proteomes" id="UP000282597">
    <property type="component" value="Chromosome"/>
</dbReference>
<dbReference type="KEGG" id="mcys:MCB1EB_1295"/>